<dbReference type="RefSeq" id="WP_215236569.1">
    <property type="nucleotide sequence ID" value="NZ_CAJRAU010000012.1"/>
</dbReference>
<organism evidence="2 3">
    <name type="scientific">Dyadobacter linearis</name>
    <dbReference type="NCBI Taxonomy" id="2823330"/>
    <lineage>
        <taxon>Bacteria</taxon>
        <taxon>Pseudomonadati</taxon>
        <taxon>Bacteroidota</taxon>
        <taxon>Cytophagia</taxon>
        <taxon>Cytophagales</taxon>
        <taxon>Spirosomataceae</taxon>
        <taxon>Dyadobacter</taxon>
    </lineage>
</organism>
<keyword evidence="3" id="KW-1185">Reference proteome</keyword>
<reference evidence="2 3" key="1">
    <citation type="submission" date="2021-04" db="EMBL/GenBank/DDBJ databases">
        <authorList>
            <person name="Rodrigo-Torres L."/>
            <person name="Arahal R. D."/>
            <person name="Lucena T."/>
        </authorList>
    </citation>
    <scope>NUCLEOTIDE SEQUENCE [LARGE SCALE GENOMIC DNA]</scope>
    <source>
        <strain evidence="2 3">CECT 9623</strain>
    </source>
</reference>
<protein>
    <submittedName>
        <fullName evidence="2">Uncharacterized protein</fullName>
    </submittedName>
</protein>
<feature type="region of interest" description="Disordered" evidence="1">
    <location>
        <begin position="18"/>
        <end position="38"/>
    </location>
</feature>
<evidence type="ECO:0000313" key="3">
    <source>
        <dbReference type="Proteomes" id="UP000679725"/>
    </source>
</evidence>
<name>A0ABM8UZ53_9BACT</name>
<accession>A0ABM8UZ53</accession>
<proteinExistence type="predicted"/>
<gene>
    <name evidence="2" type="ORF">DYBT9623_05347</name>
</gene>
<dbReference type="Proteomes" id="UP000679725">
    <property type="component" value="Unassembled WGS sequence"/>
</dbReference>
<dbReference type="EMBL" id="CAJRAU010000012">
    <property type="protein sequence ID" value="CAG5074660.1"/>
    <property type="molecule type" value="Genomic_DNA"/>
</dbReference>
<evidence type="ECO:0000313" key="2">
    <source>
        <dbReference type="EMBL" id="CAG5074660.1"/>
    </source>
</evidence>
<evidence type="ECO:0000256" key="1">
    <source>
        <dbReference type="SAM" id="MobiDB-lite"/>
    </source>
</evidence>
<comment type="caution">
    <text evidence="2">The sequence shown here is derived from an EMBL/GenBank/DDBJ whole genome shotgun (WGS) entry which is preliminary data.</text>
</comment>
<feature type="compositionally biased region" description="Basic and acidic residues" evidence="1">
    <location>
        <begin position="22"/>
        <end position="36"/>
    </location>
</feature>
<sequence length="94" mass="10212">MTTSIIKDDQSLGKHVTTCGDIGKHGPEIESKKNAEDADQFADPMRSIIDELIAEGFTIVRGIFGEMEQAGCANLQEQWSKMAPHVNVPIVKAA</sequence>